<keyword evidence="9" id="KW-0460">Magnesium</keyword>
<dbReference type="GO" id="GO:0004521">
    <property type="term" value="F:RNA endonuclease activity"/>
    <property type="evidence" value="ECO:0007669"/>
    <property type="project" value="TreeGrafter"/>
</dbReference>
<evidence type="ECO:0000256" key="4">
    <source>
        <dbReference type="ARBA" id="ARBA00022723"/>
    </source>
</evidence>
<feature type="region of interest" description="Disordered" evidence="11">
    <location>
        <begin position="329"/>
        <end position="349"/>
    </location>
</feature>
<dbReference type="GO" id="GO:0036464">
    <property type="term" value="C:cytoplasmic ribonucleoprotein granule"/>
    <property type="evidence" value="ECO:0007669"/>
    <property type="project" value="TreeGrafter"/>
</dbReference>
<evidence type="ECO:0000256" key="7">
    <source>
        <dbReference type="ARBA" id="ARBA00022801"/>
    </source>
</evidence>
<protein>
    <submittedName>
        <fullName evidence="13">Ribonuclease ZC3H12A-like</fullName>
    </submittedName>
</protein>
<dbReference type="Pfam" id="PF18561">
    <property type="entry name" value="Regnase_1_C"/>
    <property type="match status" value="1"/>
</dbReference>
<comment type="cofactor">
    <cofactor evidence="1">
        <name>Mg(2+)</name>
        <dbReference type="ChEBI" id="CHEBI:18420"/>
    </cofactor>
</comment>
<evidence type="ECO:0000313" key="13">
    <source>
        <dbReference type="RefSeq" id="XP_042601926.1"/>
    </source>
</evidence>
<dbReference type="GO" id="GO:0008270">
    <property type="term" value="F:zinc ion binding"/>
    <property type="evidence" value="ECO:0007669"/>
    <property type="project" value="UniProtKB-KW"/>
</dbReference>
<dbReference type="GeneID" id="109067969"/>
<evidence type="ECO:0000256" key="8">
    <source>
        <dbReference type="ARBA" id="ARBA00022833"/>
    </source>
</evidence>
<dbReference type="FunFam" id="3.40.50.11980:FF:000001">
    <property type="entry name" value="ZC3H12A isoform 1"/>
    <property type="match status" value="1"/>
</dbReference>
<dbReference type="InterPro" id="IPR040546">
    <property type="entry name" value="Rege-1_UBA-like"/>
</dbReference>
<dbReference type="InterPro" id="IPR021869">
    <property type="entry name" value="RNase_Zc3h12_NYN"/>
</dbReference>
<comment type="similarity">
    <text evidence="2">Belongs to the ZC3H12 family.</text>
</comment>
<dbReference type="RefSeq" id="XP_042601926.1">
    <property type="nucleotide sequence ID" value="XM_042745992.1"/>
</dbReference>
<feature type="compositionally biased region" description="Polar residues" evidence="11">
    <location>
        <begin position="330"/>
        <end position="344"/>
    </location>
</feature>
<keyword evidence="3" id="KW-0540">Nuclease</keyword>
<evidence type="ECO:0000256" key="6">
    <source>
        <dbReference type="ARBA" id="ARBA00022771"/>
    </source>
</evidence>
<dbReference type="GO" id="GO:0005634">
    <property type="term" value="C:nucleus"/>
    <property type="evidence" value="ECO:0007669"/>
    <property type="project" value="TreeGrafter"/>
</dbReference>
<dbReference type="KEGG" id="ccar:109067969"/>
<evidence type="ECO:0000256" key="10">
    <source>
        <dbReference type="PROSITE-ProRule" id="PRU00723"/>
    </source>
</evidence>
<dbReference type="OrthoDB" id="392925at2759"/>
<feature type="compositionally biased region" description="Basic residues" evidence="11">
    <location>
        <begin position="385"/>
        <end position="394"/>
    </location>
</feature>
<evidence type="ECO:0000256" key="11">
    <source>
        <dbReference type="SAM" id="MobiDB-lite"/>
    </source>
</evidence>
<feature type="region of interest" description="Disordered" evidence="11">
    <location>
        <begin position="375"/>
        <end position="413"/>
    </location>
</feature>
<name>A0A9R0AMG5_CYPCA</name>
<feature type="compositionally biased region" description="Polar residues" evidence="11">
    <location>
        <begin position="395"/>
        <end position="406"/>
    </location>
</feature>
<reference evidence="13" key="1">
    <citation type="submission" date="2025-08" db="UniProtKB">
        <authorList>
            <consortium name="RefSeq"/>
        </authorList>
    </citation>
    <scope>IDENTIFICATION</scope>
    <source>
        <tissue evidence="13">Muscle</tissue>
    </source>
</reference>
<dbReference type="Pfam" id="PF18039">
    <property type="entry name" value="UBA_6"/>
    <property type="match status" value="1"/>
</dbReference>
<feature type="region of interest" description="Disordered" evidence="11">
    <location>
        <begin position="466"/>
        <end position="494"/>
    </location>
</feature>
<dbReference type="Proteomes" id="UP001155660">
    <property type="component" value="Chromosome B19"/>
</dbReference>
<keyword evidence="6 10" id="KW-0863">Zinc-finger</keyword>
<dbReference type="PROSITE" id="PS50103">
    <property type="entry name" value="ZF_C3H1"/>
    <property type="match status" value="1"/>
</dbReference>
<evidence type="ECO:0000256" key="9">
    <source>
        <dbReference type="ARBA" id="ARBA00022842"/>
    </source>
</evidence>
<evidence type="ECO:0000259" key="12">
    <source>
        <dbReference type="PROSITE" id="PS50103"/>
    </source>
</evidence>
<feature type="domain" description="C3H1-type" evidence="12">
    <location>
        <begin position="287"/>
        <end position="312"/>
    </location>
</feature>
<dbReference type="InterPro" id="IPR040757">
    <property type="entry name" value="Regnase_1/ZC3H12_C"/>
</dbReference>
<keyword evidence="5" id="KW-0255">Endonuclease</keyword>
<accession>A0A9R0AMG5</accession>
<feature type="region of interest" description="Disordered" evidence="11">
    <location>
        <begin position="112"/>
        <end position="134"/>
    </location>
</feature>
<evidence type="ECO:0000256" key="3">
    <source>
        <dbReference type="ARBA" id="ARBA00022722"/>
    </source>
</evidence>
<proteinExistence type="inferred from homology"/>
<dbReference type="GO" id="GO:0061158">
    <property type="term" value="P:3'-UTR-mediated mRNA destabilization"/>
    <property type="evidence" value="ECO:0007669"/>
    <property type="project" value="TreeGrafter"/>
</dbReference>
<feature type="zinc finger region" description="C3H1-type" evidence="10">
    <location>
        <begin position="287"/>
        <end position="312"/>
    </location>
</feature>
<dbReference type="GO" id="GO:0003729">
    <property type="term" value="F:mRNA binding"/>
    <property type="evidence" value="ECO:0007669"/>
    <property type="project" value="TreeGrafter"/>
</dbReference>
<dbReference type="InterPro" id="IPR000571">
    <property type="entry name" value="Znf_CCCH"/>
</dbReference>
<dbReference type="Pfam" id="PF11977">
    <property type="entry name" value="RNase_Zc3h12a"/>
    <property type="match status" value="1"/>
</dbReference>
<dbReference type="InterPro" id="IPR051101">
    <property type="entry name" value="ZC3H12/N4BP1_RNase_Reg"/>
</dbReference>
<gene>
    <name evidence="13" type="primary">LOC109067969</name>
</gene>
<evidence type="ECO:0000256" key="1">
    <source>
        <dbReference type="ARBA" id="ARBA00001946"/>
    </source>
</evidence>
<keyword evidence="8 10" id="KW-0862">Zinc</keyword>
<feature type="compositionally biased region" description="Polar residues" evidence="11">
    <location>
        <begin position="47"/>
        <end position="64"/>
    </location>
</feature>
<dbReference type="AlphaFoldDB" id="A0A9R0AMG5"/>
<dbReference type="PANTHER" id="PTHR12876:SF10">
    <property type="entry name" value="ENDORIBONUCLEASE ZC3H12A"/>
    <property type="match status" value="1"/>
</dbReference>
<keyword evidence="7" id="KW-0378">Hydrolase</keyword>
<evidence type="ECO:0000256" key="2">
    <source>
        <dbReference type="ARBA" id="ARBA00010922"/>
    </source>
</evidence>
<evidence type="ECO:0000256" key="5">
    <source>
        <dbReference type="ARBA" id="ARBA00022759"/>
    </source>
</evidence>
<sequence length="601" mass="67174">MSAEISTIPTLQLYLDSFWSSSVGSHSSDINTTNAWVTAARSLYSPPVSSSIRMDPAQSSPTPDESSELGSEFQAQLDLFLKLGFSQTQVRAAFLKLGLNADTNRVLGELIQSAGESEEREEPTASPVLVSRGDASSKVQSAQNHCHNAPAVVINAPEELVEDEDALRPIVIDGSNVAMRFFSDQHILRELERRKLLVFTPSRRVAGKRVVCYDDRFIVKLAYESDGIIVSNDTYRDLQGERPEWKRFIEGRLLMYSFVNDKFMPPDDPLGRHGPTLDNFLRKTPRIPKKQPCPYGKKCTYGIKCKFHHPERTKQSQRALADELRDKAKISSTLHKPQPVSSRSPPLEEVMEQKLSLDTGSLKKSHASENVLVIKAAPQPTQRKLPLKKERRHSPTSLDSFPNGSQERLDSGLGSYECHSPEACHCDRYCDHRKSKPSNSGRHRYIPANSQPCSCCSYQSLSTGGAGQHHSMGLPSSPNPGYSQPRYHSYGGGPVYPPVNMSQYSFPHSRGPPPQQGYWSDHYGGYPPASHNAMQPERGHGHWSPSSHNPQWSEREQVRKKLLAIFNARLVDRAMDMFPYLLDPQRLAAEILTLQSQDGAF</sequence>
<dbReference type="PANTHER" id="PTHR12876">
    <property type="entry name" value="N4BP1-RELATED"/>
    <property type="match status" value="1"/>
</dbReference>
<dbReference type="GO" id="GO:0016787">
    <property type="term" value="F:hydrolase activity"/>
    <property type="evidence" value="ECO:0007669"/>
    <property type="project" value="UniProtKB-KW"/>
</dbReference>
<organism evidence="13">
    <name type="scientific">Cyprinus carpio</name>
    <name type="common">Common carp</name>
    <dbReference type="NCBI Taxonomy" id="7962"/>
    <lineage>
        <taxon>Eukaryota</taxon>
        <taxon>Metazoa</taxon>
        <taxon>Chordata</taxon>
        <taxon>Craniata</taxon>
        <taxon>Vertebrata</taxon>
        <taxon>Euteleostomi</taxon>
        <taxon>Actinopterygii</taxon>
        <taxon>Neopterygii</taxon>
        <taxon>Teleostei</taxon>
        <taxon>Ostariophysi</taxon>
        <taxon>Cypriniformes</taxon>
        <taxon>Cyprinidae</taxon>
        <taxon>Cyprininae</taxon>
        <taxon>Cyprinus</taxon>
    </lineage>
</organism>
<keyword evidence="4 10" id="KW-0479">Metal-binding</keyword>
<feature type="region of interest" description="Disordered" evidence="11">
    <location>
        <begin position="47"/>
        <end position="69"/>
    </location>
</feature>